<feature type="signal peptide" evidence="1">
    <location>
        <begin position="1"/>
        <end position="19"/>
    </location>
</feature>
<keyword evidence="1" id="KW-0732">Signal</keyword>
<proteinExistence type="predicted"/>
<accession>A0A0E9VLH6</accession>
<organism evidence="2">
    <name type="scientific">Anguilla anguilla</name>
    <name type="common">European freshwater eel</name>
    <name type="synonym">Muraena anguilla</name>
    <dbReference type="NCBI Taxonomy" id="7936"/>
    <lineage>
        <taxon>Eukaryota</taxon>
        <taxon>Metazoa</taxon>
        <taxon>Chordata</taxon>
        <taxon>Craniata</taxon>
        <taxon>Vertebrata</taxon>
        <taxon>Euteleostomi</taxon>
        <taxon>Actinopterygii</taxon>
        <taxon>Neopterygii</taxon>
        <taxon>Teleostei</taxon>
        <taxon>Anguilliformes</taxon>
        <taxon>Anguillidae</taxon>
        <taxon>Anguilla</taxon>
    </lineage>
</organism>
<protein>
    <submittedName>
        <fullName evidence="2">Uncharacterized protein</fullName>
    </submittedName>
</protein>
<reference evidence="2" key="1">
    <citation type="submission" date="2014-11" db="EMBL/GenBank/DDBJ databases">
        <authorList>
            <person name="Amaro Gonzalez C."/>
        </authorList>
    </citation>
    <scope>NUCLEOTIDE SEQUENCE</scope>
</reference>
<reference evidence="2" key="2">
    <citation type="journal article" date="2015" name="Fish Shellfish Immunol.">
        <title>Early steps in the European eel (Anguilla anguilla)-Vibrio vulnificus interaction in the gills: Role of the RtxA13 toxin.</title>
        <authorList>
            <person name="Callol A."/>
            <person name="Pajuelo D."/>
            <person name="Ebbesson L."/>
            <person name="Teles M."/>
            <person name="MacKenzie S."/>
            <person name="Amaro C."/>
        </authorList>
    </citation>
    <scope>NUCLEOTIDE SEQUENCE</scope>
</reference>
<sequence length="53" mass="6358">MRDLLHLSWLLVLRAFSHSVITWNAVFSHQDYIRAVNQKRQSKSCPQIFKFIK</sequence>
<feature type="chain" id="PRO_5002434428" evidence="1">
    <location>
        <begin position="20"/>
        <end position="53"/>
    </location>
</feature>
<evidence type="ECO:0000256" key="1">
    <source>
        <dbReference type="SAM" id="SignalP"/>
    </source>
</evidence>
<dbReference type="AlphaFoldDB" id="A0A0E9VLH6"/>
<evidence type="ECO:0000313" key="2">
    <source>
        <dbReference type="EMBL" id="JAH78984.1"/>
    </source>
</evidence>
<dbReference type="EMBL" id="GBXM01029593">
    <property type="protein sequence ID" value="JAH78984.1"/>
    <property type="molecule type" value="Transcribed_RNA"/>
</dbReference>
<name>A0A0E9VLH6_ANGAN</name>